<keyword evidence="3 10" id="KW-0812">Transmembrane</keyword>
<protein>
    <submittedName>
        <fullName evidence="12">Unplaced genomic scaffold PAXINscaffold_13, whole genome shotgun sequence</fullName>
    </submittedName>
</protein>
<dbReference type="AlphaFoldDB" id="A0A0C9T0C0"/>
<evidence type="ECO:0000256" key="8">
    <source>
        <dbReference type="ARBA" id="ARBA00023136"/>
    </source>
</evidence>
<evidence type="ECO:0000259" key="11">
    <source>
        <dbReference type="Pfam" id="PF03908"/>
    </source>
</evidence>
<proteinExistence type="inferred from homology"/>
<feature type="transmembrane region" description="Helical" evidence="10">
    <location>
        <begin position="210"/>
        <end position="231"/>
    </location>
</feature>
<reference evidence="13" key="2">
    <citation type="submission" date="2015-01" db="EMBL/GenBank/DDBJ databases">
        <title>Evolutionary Origins and Diversification of the Mycorrhizal Mutualists.</title>
        <authorList>
            <consortium name="DOE Joint Genome Institute"/>
            <consortium name="Mycorrhizal Genomics Consortium"/>
            <person name="Kohler A."/>
            <person name="Kuo A."/>
            <person name="Nagy L.G."/>
            <person name="Floudas D."/>
            <person name="Copeland A."/>
            <person name="Barry K.W."/>
            <person name="Cichocki N."/>
            <person name="Veneault-Fourrey C."/>
            <person name="LaButti K."/>
            <person name="Lindquist E.A."/>
            <person name="Lipzen A."/>
            <person name="Lundell T."/>
            <person name="Morin E."/>
            <person name="Murat C."/>
            <person name="Riley R."/>
            <person name="Ohm R."/>
            <person name="Sun H."/>
            <person name="Tunlid A."/>
            <person name="Henrissat B."/>
            <person name="Grigoriev I.V."/>
            <person name="Hibbett D.S."/>
            <person name="Martin F."/>
        </authorList>
    </citation>
    <scope>NUCLEOTIDE SEQUENCE [LARGE SCALE GENOMIC DNA]</scope>
    <source>
        <strain evidence="13">ATCC 200175</strain>
    </source>
</reference>
<dbReference type="InterPro" id="IPR005606">
    <property type="entry name" value="Sec20"/>
</dbReference>
<dbReference type="HOGENOM" id="CLU_063105_0_0_1"/>
<evidence type="ECO:0000313" key="13">
    <source>
        <dbReference type="Proteomes" id="UP000053647"/>
    </source>
</evidence>
<evidence type="ECO:0000256" key="3">
    <source>
        <dbReference type="ARBA" id="ARBA00022692"/>
    </source>
</evidence>
<dbReference type="PANTHER" id="PTHR12825">
    <property type="entry name" value="BNIP1-RELATED"/>
    <property type="match status" value="1"/>
</dbReference>
<accession>A0A0C9T0C0</accession>
<keyword evidence="7" id="KW-0175">Coiled coil</keyword>
<sequence>MPPLPTTFDVDALALLDAIERRQNDLSTFQIPRLKTCTGPLVIQQAWAAEVREDVDQLAKQIEELGVFVEDQRTERGRRELRARVDGLLKVLDILRKDARAAVLASKRAIDAQSRSQREELLRSSAVRDKGSPNEKVTEDVLMKANSDVTEALQRTIGHMQKELERSVLSTQLLESSTSTLNSTSTTHSTLTLLLGSSRQLVTALEHTDWLDRVLIIAALVLFALVVLFVVKERILDRGVRIAFWWTRFLPGGRGGAGDKLQNALAEKGAGALAGLSASASASATVSVLVAASQEASRLLSSTTTRIPDADAIKTAMENVLSPTVVPESELRAADPVGTHTPVGAHVEL</sequence>
<keyword evidence="5" id="KW-0931">ER-Golgi transport</keyword>
<keyword evidence="13" id="KW-1185">Reference proteome</keyword>
<keyword evidence="8 10" id="KW-0472">Membrane</keyword>
<organism evidence="12 13">
    <name type="scientific">Paxillus involutus ATCC 200175</name>
    <dbReference type="NCBI Taxonomy" id="664439"/>
    <lineage>
        <taxon>Eukaryota</taxon>
        <taxon>Fungi</taxon>
        <taxon>Dikarya</taxon>
        <taxon>Basidiomycota</taxon>
        <taxon>Agaricomycotina</taxon>
        <taxon>Agaricomycetes</taxon>
        <taxon>Agaricomycetidae</taxon>
        <taxon>Boletales</taxon>
        <taxon>Paxilineae</taxon>
        <taxon>Paxillaceae</taxon>
        <taxon>Paxillus</taxon>
    </lineage>
</organism>
<dbReference type="GO" id="GO:0005484">
    <property type="term" value="F:SNAP receptor activity"/>
    <property type="evidence" value="ECO:0007669"/>
    <property type="project" value="InterPro"/>
</dbReference>
<dbReference type="GO" id="GO:0005789">
    <property type="term" value="C:endoplasmic reticulum membrane"/>
    <property type="evidence" value="ECO:0007669"/>
    <property type="project" value="UniProtKB-SubCell"/>
</dbReference>
<feature type="domain" description="Sec20 C-terminal" evidence="11">
    <location>
        <begin position="146"/>
        <end position="235"/>
    </location>
</feature>
<dbReference type="Proteomes" id="UP000053647">
    <property type="component" value="Unassembled WGS sequence"/>
</dbReference>
<keyword evidence="4" id="KW-0256">Endoplasmic reticulum</keyword>
<keyword evidence="2" id="KW-0813">Transport</keyword>
<evidence type="ECO:0000256" key="5">
    <source>
        <dbReference type="ARBA" id="ARBA00022892"/>
    </source>
</evidence>
<evidence type="ECO:0000256" key="6">
    <source>
        <dbReference type="ARBA" id="ARBA00022989"/>
    </source>
</evidence>
<comment type="similarity">
    <text evidence="9">Belongs to the SEC20 family.</text>
</comment>
<dbReference type="GO" id="GO:0006890">
    <property type="term" value="P:retrograde vesicle-mediated transport, Golgi to endoplasmic reticulum"/>
    <property type="evidence" value="ECO:0007669"/>
    <property type="project" value="InterPro"/>
</dbReference>
<keyword evidence="6 10" id="KW-1133">Transmembrane helix</keyword>
<evidence type="ECO:0000256" key="4">
    <source>
        <dbReference type="ARBA" id="ARBA00022824"/>
    </source>
</evidence>
<evidence type="ECO:0000256" key="10">
    <source>
        <dbReference type="SAM" id="Phobius"/>
    </source>
</evidence>
<evidence type="ECO:0000256" key="7">
    <source>
        <dbReference type="ARBA" id="ARBA00023054"/>
    </source>
</evidence>
<dbReference type="EMBL" id="KN819335">
    <property type="protein sequence ID" value="KIJ15899.1"/>
    <property type="molecule type" value="Genomic_DNA"/>
</dbReference>
<dbReference type="InterPro" id="IPR056173">
    <property type="entry name" value="Sec20_C"/>
</dbReference>
<dbReference type="OrthoDB" id="46868at2759"/>
<evidence type="ECO:0000313" key="12">
    <source>
        <dbReference type="EMBL" id="KIJ15899.1"/>
    </source>
</evidence>
<evidence type="ECO:0000256" key="1">
    <source>
        <dbReference type="ARBA" id="ARBA00004163"/>
    </source>
</evidence>
<dbReference type="PANTHER" id="PTHR12825:SF0">
    <property type="entry name" value="VESICLE TRANSPORT PROTEIN SEC20"/>
    <property type="match status" value="1"/>
</dbReference>
<dbReference type="Pfam" id="PF03908">
    <property type="entry name" value="Sec20"/>
    <property type="match status" value="1"/>
</dbReference>
<evidence type="ECO:0000256" key="2">
    <source>
        <dbReference type="ARBA" id="ARBA00022448"/>
    </source>
</evidence>
<reference evidence="12 13" key="1">
    <citation type="submission" date="2014-06" db="EMBL/GenBank/DDBJ databases">
        <authorList>
            <consortium name="DOE Joint Genome Institute"/>
            <person name="Kuo A."/>
            <person name="Kohler A."/>
            <person name="Nagy L.G."/>
            <person name="Floudas D."/>
            <person name="Copeland A."/>
            <person name="Barry K.W."/>
            <person name="Cichocki N."/>
            <person name="Veneault-Fourrey C."/>
            <person name="LaButti K."/>
            <person name="Lindquist E.A."/>
            <person name="Lipzen A."/>
            <person name="Lundell T."/>
            <person name="Morin E."/>
            <person name="Murat C."/>
            <person name="Sun H."/>
            <person name="Tunlid A."/>
            <person name="Henrissat B."/>
            <person name="Grigoriev I.V."/>
            <person name="Hibbett D.S."/>
            <person name="Martin F."/>
            <person name="Nordberg H.P."/>
            <person name="Cantor M.N."/>
            <person name="Hua S.X."/>
        </authorList>
    </citation>
    <scope>NUCLEOTIDE SEQUENCE [LARGE SCALE GENOMIC DNA]</scope>
    <source>
        <strain evidence="12 13">ATCC 200175</strain>
    </source>
</reference>
<evidence type="ECO:0000256" key="9">
    <source>
        <dbReference type="ARBA" id="ARBA00037934"/>
    </source>
</evidence>
<name>A0A0C9T0C0_PAXIN</name>
<dbReference type="GO" id="GO:0031201">
    <property type="term" value="C:SNARE complex"/>
    <property type="evidence" value="ECO:0007669"/>
    <property type="project" value="TreeGrafter"/>
</dbReference>
<gene>
    <name evidence="12" type="ORF">PAXINDRAFT_76487</name>
</gene>
<comment type="subcellular location">
    <subcellularLocation>
        <location evidence="1">Endoplasmic reticulum membrane</location>
        <topology evidence="1">Single-pass type IV membrane protein</topology>
    </subcellularLocation>
</comment>